<evidence type="ECO:0000259" key="2">
    <source>
        <dbReference type="Pfam" id="PF14028"/>
    </source>
</evidence>
<dbReference type="Proteomes" id="UP000598297">
    <property type="component" value="Unassembled WGS sequence"/>
</dbReference>
<gene>
    <name evidence="3" type="ORF">GUY60_26670</name>
</gene>
<reference evidence="3" key="1">
    <citation type="submission" date="2020-01" db="EMBL/GenBank/DDBJ databases">
        <title>Whole-genome analyses of novel actinobacteria.</title>
        <authorList>
            <person name="Sahin N."/>
        </authorList>
    </citation>
    <scope>NUCLEOTIDE SEQUENCE</scope>
    <source>
        <strain evidence="3">YC537</strain>
    </source>
</reference>
<comment type="caution">
    <text evidence="3">The sequence shown here is derived from an EMBL/GenBank/DDBJ whole genome shotgun (WGS) entry which is preliminary data.</text>
</comment>
<dbReference type="Pfam" id="PF14028">
    <property type="entry name" value="Lant_dehydr_C"/>
    <property type="match status" value="1"/>
</dbReference>
<dbReference type="AlphaFoldDB" id="A0A964V0M2"/>
<dbReference type="RefSeq" id="WP_161702247.1">
    <property type="nucleotide sequence ID" value="NZ_JAAAHS010000266.1"/>
</dbReference>
<evidence type="ECO:0000313" key="4">
    <source>
        <dbReference type="Proteomes" id="UP000598297"/>
    </source>
</evidence>
<protein>
    <recommendedName>
        <fullName evidence="5">Thiopeptide-type bacteriocin biosynthesis domain-containing protein</fullName>
    </recommendedName>
</protein>
<dbReference type="OrthoDB" id="1273722at2"/>
<dbReference type="InterPro" id="IPR006827">
    <property type="entry name" value="Lant_deHydtase_N"/>
</dbReference>
<dbReference type="EMBL" id="JAAAHS010000266">
    <property type="protein sequence ID" value="NBE54945.1"/>
    <property type="molecule type" value="Genomic_DNA"/>
</dbReference>
<feature type="domain" description="Thiopeptide-type bacteriocin biosynthesis" evidence="2">
    <location>
        <begin position="224"/>
        <end position="464"/>
    </location>
</feature>
<evidence type="ECO:0000313" key="3">
    <source>
        <dbReference type="EMBL" id="NBE54945.1"/>
    </source>
</evidence>
<feature type="domain" description="Lantibiotic dehydratase N-terminal" evidence="1">
    <location>
        <begin position="7"/>
        <end position="158"/>
    </location>
</feature>
<evidence type="ECO:0000259" key="1">
    <source>
        <dbReference type="Pfam" id="PF04738"/>
    </source>
</evidence>
<dbReference type="InterPro" id="IPR023809">
    <property type="entry name" value="Thiopep_bacteriocin_synth_dom"/>
</dbReference>
<organism evidence="3 4">
    <name type="scientific">Streptomyces boluensis</name>
    <dbReference type="NCBI Taxonomy" id="1775135"/>
    <lineage>
        <taxon>Bacteria</taxon>
        <taxon>Bacillati</taxon>
        <taxon>Actinomycetota</taxon>
        <taxon>Actinomycetes</taxon>
        <taxon>Kitasatosporales</taxon>
        <taxon>Streptomycetaceae</taxon>
        <taxon>Streptomyces</taxon>
    </lineage>
</organism>
<proteinExistence type="predicted"/>
<accession>A0A964V0M2</accession>
<name>A0A964V0M2_9ACTN</name>
<dbReference type="NCBIfam" id="TIGR03891">
    <property type="entry name" value="thiopep_ocin"/>
    <property type="match status" value="1"/>
</dbReference>
<dbReference type="Pfam" id="PF04738">
    <property type="entry name" value="Lant_dehydr_N"/>
    <property type="match status" value="1"/>
</dbReference>
<sequence>MVDVASAQHRPEADNVITLDDLAVYATGHSLHLVSISRRQVVEPVVLHPLALEKQAPPVARFLAMLGRGFATHWTEFDWGPLAAGLPFLPRVSYRNTTLAPARWRLSAKDLPGPFGSNWRKELASWANKWQCPDRVELRDNDRALLLDLGEPLHAQLLHRRLQTDEAHLTEAPADDELGWIGHAHEVVVPLASTQQSLPHPDLSPAPLVTNRSLAHATPGQGGWLQAKVFTHPTVMDEILTHHLPALLDELGGHAHWFVRYRSLQEEDHLRLRIAVLRGPEDVACTMRAISAWAARLTDVRLASRLVFDAYRPEIGRYGTGSAMTGAEVVFTADSLAVRHMLTDRAGVDRRMLCALGMVDIAQGLLGEADGLNYLAANTPTRHGDPDVTRRVLRAAGHNYLASASPRLAGALIQRRTALRAYQEQLPADRRTTVLESLLHMHHNRVMGPDRDSEAAARYAARRACRSLLARRSPQ</sequence>
<keyword evidence="4" id="KW-1185">Reference proteome</keyword>
<evidence type="ECO:0008006" key="5">
    <source>
        <dbReference type="Google" id="ProtNLM"/>
    </source>
</evidence>